<evidence type="ECO:0000313" key="2">
    <source>
        <dbReference type="Proteomes" id="UP000499080"/>
    </source>
</evidence>
<sequence>MGLELNKKDIDELVEDHSQELTTEELIELYCVSQQEVVEEFFNVGLRSSHWGLRKESDLHAKTPQKNVVWEILYISVTTYVKNTTNVLF</sequence>
<proteinExistence type="predicted"/>
<reference evidence="1 2" key="1">
    <citation type="journal article" date="2019" name="Sci. Rep.">
        <title>Orb-weaving spider Araneus ventricosus genome elucidates the spidroin gene catalogue.</title>
        <authorList>
            <person name="Kono N."/>
            <person name="Nakamura H."/>
            <person name="Ohtoshi R."/>
            <person name="Moran D.A.P."/>
            <person name="Shinohara A."/>
            <person name="Yoshida Y."/>
            <person name="Fujiwara M."/>
            <person name="Mori M."/>
            <person name="Tomita M."/>
            <person name="Arakawa K."/>
        </authorList>
    </citation>
    <scope>NUCLEOTIDE SEQUENCE [LARGE SCALE GENOMIC DNA]</scope>
</reference>
<comment type="caution">
    <text evidence="1">The sequence shown here is derived from an EMBL/GenBank/DDBJ whole genome shotgun (WGS) entry which is preliminary data.</text>
</comment>
<evidence type="ECO:0000313" key="1">
    <source>
        <dbReference type="EMBL" id="GBM92658.1"/>
    </source>
</evidence>
<dbReference type="AlphaFoldDB" id="A0A4Y2JT18"/>
<dbReference type="OrthoDB" id="7422307at2759"/>
<gene>
    <name evidence="1" type="ORF">AVEN_185307_1</name>
</gene>
<dbReference type="EMBL" id="BGPR01003808">
    <property type="protein sequence ID" value="GBM92658.1"/>
    <property type="molecule type" value="Genomic_DNA"/>
</dbReference>
<name>A0A4Y2JT18_ARAVE</name>
<organism evidence="1 2">
    <name type="scientific">Araneus ventricosus</name>
    <name type="common">Orbweaver spider</name>
    <name type="synonym">Epeira ventricosa</name>
    <dbReference type="NCBI Taxonomy" id="182803"/>
    <lineage>
        <taxon>Eukaryota</taxon>
        <taxon>Metazoa</taxon>
        <taxon>Ecdysozoa</taxon>
        <taxon>Arthropoda</taxon>
        <taxon>Chelicerata</taxon>
        <taxon>Arachnida</taxon>
        <taxon>Araneae</taxon>
        <taxon>Araneomorphae</taxon>
        <taxon>Entelegynae</taxon>
        <taxon>Araneoidea</taxon>
        <taxon>Araneidae</taxon>
        <taxon>Araneus</taxon>
    </lineage>
</organism>
<dbReference type="Proteomes" id="UP000499080">
    <property type="component" value="Unassembled WGS sequence"/>
</dbReference>
<keyword evidence="2" id="KW-1185">Reference proteome</keyword>
<protein>
    <submittedName>
        <fullName evidence="1">Uncharacterized protein</fullName>
    </submittedName>
</protein>
<accession>A0A4Y2JT18</accession>